<dbReference type="InterPro" id="IPR036390">
    <property type="entry name" value="WH_DNA-bd_sf"/>
</dbReference>
<dbReference type="InterPro" id="IPR050950">
    <property type="entry name" value="HTH-type_LysR_regulators"/>
</dbReference>
<dbReference type="Gene3D" id="3.40.190.290">
    <property type="match status" value="1"/>
</dbReference>
<protein>
    <submittedName>
        <fullName evidence="6">LysR substrate-binding domain-containing protein</fullName>
    </submittedName>
</protein>
<dbReference type="Proteomes" id="UP001550853">
    <property type="component" value="Unassembled WGS sequence"/>
</dbReference>
<dbReference type="PANTHER" id="PTHR30419:SF8">
    <property type="entry name" value="NITROGEN ASSIMILATION TRANSCRIPTIONAL ACTIVATOR-RELATED"/>
    <property type="match status" value="1"/>
</dbReference>
<keyword evidence="3" id="KW-0238">DNA-binding</keyword>
<evidence type="ECO:0000313" key="6">
    <source>
        <dbReference type="EMBL" id="MEU3712624.1"/>
    </source>
</evidence>
<evidence type="ECO:0000256" key="2">
    <source>
        <dbReference type="ARBA" id="ARBA00023015"/>
    </source>
</evidence>
<dbReference type="RefSeq" id="WP_030286178.1">
    <property type="nucleotide sequence ID" value="NZ_JBEZVI010000018.1"/>
</dbReference>
<dbReference type="SUPFAM" id="SSF46785">
    <property type="entry name" value="Winged helix' DNA-binding domain"/>
    <property type="match status" value="1"/>
</dbReference>
<dbReference type="PRINTS" id="PR00039">
    <property type="entry name" value="HTHLYSR"/>
</dbReference>
<organism evidence="6 7">
    <name type="scientific">Streptomyces catenulae</name>
    <dbReference type="NCBI Taxonomy" id="66875"/>
    <lineage>
        <taxon>Bacteria</taxon>
        <taxon>Bacillati</taxon>
        <taxon>Actinomycetota</taxon>
        <taxon>Actinomycetes</taxon>
        <taxon>Kitasatosporales</taxon>
        <taxon>Streptomycetaceae</taxon>
        <taxon>Streptomyces</taxon>
    </lineage>
</organism>
<dbReference type="InterPro" id="IPR036388">
    <property type="entry name" value="WH-like_DNA-bd_sf"/>
</dbReference>
<dbReference type="PANTHER" id="PTHR30419">
    <property type="entry name" value="HTH-TYPE TRANSCRIPTIONAL REGULATOR YBHD"/>
    <property type="match status" value="1"/>
</dbReference>
<comment type="caution">
    <text evidence="6">The sequence shown here is derived from an EMBL/GenBank/DDBJ whole genome shotgun (WGS) entry which is preliminary data.</text>
</comment>
<evidence type="ECO:0000259" key="5">
    <source>
        <dbReference type="PROSITE" id="PS50931"/>
    </source>
</evidence>
<dbReference type="InterPro" id="IPR005119">
    <property type="entry name" value="LysR_subst-bd"/>
</dbReference>
<evidence type="ECO:0000256" key="4">
    <source>
        <dbReference type="ARBA" id="ARBA00023163"/>
    </source>
</evidence>
<sequence length="310" mass="34108">MESERLLDGRLKLRHLTLVTAIADQGSVIRAAQELHITQPVVTRALHELETILGVPLFERHHRGVTPTLYGESFVGHARAVLAQLRQAGAELGHLAAGHLGSVTVGVHLAGSNLLLPRAMAALKRAHPAVTVVVREATPDTLRAGVLSGEIDLIVGRLSGQPPRRLTQEQLYREPVRLTARTDHPVHRLRQPSLAELRRYPWVLPVDRTALRAELEELFTHADLELPDDRVECTSMPTLRHFLLATDALAVLPLLLATQDPDLRLIDTPLKSISQAVGLTRPADRPLSPAADTLRTYLRQEARGLARLGE</sequence>
<dbReference type="InterPro" id="IPR000847">
    <property type="entry name" value="LysR_HTH_N"/>
</dbReference>
<dbReference type="PROSITE" id="PS50931">
    <property type="entry name" value="HTH_LYSR"/>
    <property type="match status" value="1"/>
</dbReference>
<evidence type="ECO:0000256" key="3">
    <source>
        <dbReference type="ARBA" id="ARBA00023125"/>
    </source>
</evidence>
<evidence type="ECO:0000256" key="1">
    <source>
        <dbReference type="ARBA" id="ARBA00009437"/>
    </source>
</evidence>
<evidence type="ECO:0000313" key="7">
    <source>
        <dbReference type="Proteomes" id="UP001550853"/>
    </source>
</evidence>
<keyword evidence="2" id="KW-0805">Transcription regulation</keyword>
<proteinExistence type="inferred from homology"/>
<dbReference type="Gene3D" id="1.10.10.10">
    <property type="entry name" value="Winged helix-like DNA-binding domain superfamily/Winged helix DNA-binding domain"/>
    <property type="match status" value="1"/>
</dbReference>
<feature type="domain" description="HTH lysR-type" evidence="5">
    <location>
        <begin position="11"/>
        <end position="68"/>
    </location>
</feature>
<dbReference type="Pfam" id="PF03466">
    <property type="entry name" value="LysR_substrate"/>
    <property type="match status" value="1"/>
</dbReference>
<name>A0ABV2Z462_9ACTN</name>
<dbReference type="SUPFAM" id="SSF53850">
    <property type="entry name" value="Periplasmic binding protein-like II"/>
    <property type="match status" value="1"/>
</dbReference>
<dbReference type="EMBL" id="JBEZVI010000018">
    <property type="protein sequence ID" value="MEU3712624.1"/>
    <property type="molecule type" value="Genomic_DNA"/>
</dbReference>
<accession>A0ABV2Z462</accession>
<reference evidence="6 7" key="1">
    <citation type="submission" date="2024-06" db="EMBL/GenBank/DDBJ databases">
        <title>The Natural Products Discovery Center: Release of the First 8490 Sequenced Strains for Exploring Actinobacteria Biosynthetic Diversity.</title>
        <authorList>
            <person name="Kalkreuter E."/>
            <person name="Kautsar S.A."/>
            <person name="Yang D."/>
            <person name="Bader C.D."/>
            <person name="Teijaro C.N."/>
            <person name="Fluegel L."/>
            <person name="Davis C.M."/>
            <person name="Simpson J.R."/>
            <person name="Lauterbach L."/>
            <person name="Steele A.D."/>
            <person name="Gui C."/>
            <person name="Meng S."/>
            <person name="Li G."/>
            <person name="Viehrig K."/>
            <person name="Ye F."/>
            <person name="Su P."/>
            <person name="Kiefer A.F."/>
            <person name="Nichols A."/>
            <person name="Cepeda A.J."/>
            <person name="Yan W."/>
            <person name="Fan B."/>
            <person name="Jiang Y."/>
            <person name="Adhikari A."/>
            <person name="Zheng C.-J."/>
            <person name="Schuster L."/>
            <person name="Cowan T.M."/>
            <person name="Smanski M.J."/>
            <person name="Chevrette M.G."/>
            <person name="De Carvalho L.P.S."/>
            <person name="Shen B."/>
        </authorList>
    </citation>
    <scope>NUCLEOTIDE SEQUENCE [LARGE SCALE GENOMIC DNA]</scope>
    <source>
        <strain evidence="6 7">NPDC033039</strain>
    </source>
</reference>
<gene>
    <name evidence="6" type="ORF">AB0E61_21335</name>
</gene>
<keyword evidence="4" id="KW-0804">Transcription</keyword>
<keyword evidence="7" id="KW-1185">Reference proteome</keyword>
<dbReference type="Pfam" id="PF00126">
    <property type="entry name" value="HTH_1"/>
    <property type="match status" value="1"/>
</dbReference>
<comment type="similarity">
    <text evidence="1">Belongs to the LysR transcriptional regulatory family.</text>
</comment>